<evidence type="ECO:0000313" key="1">
    <source>
        <dbReference type="EMBL" id="CAB1426754.1"/>
    </source>
</evidence>
<sequence>MSYMKGSDPFRADVYMFTSLKKEAALPGASTRLYKGSGFKVTDDPLGGAFLPVERRGVTTSPCFGLKPGNSIPLPECRCPLGRITHLQDAAALEDLDKSSACGLSLATGARIVLVLRPVSHVLTHEDNSRIRGKKHEFVSTQGEVKGVGLPLAEKLEKTTSQQMFVNKPLLGPLPMLFTLIDMYYFDKPRVTGQKLERES</sequence>
<dbReference type="Proteomes" id="UP001153269">
    <property type="component" value="Unassembled WGS sequence"/>
</dbReference>
<protein>
    <submittedName>
        <fullName evidence="1">Uncharacterized protein</fullName>
    </submittedName>
</protein>
<name>A0A9N7YJS3_PLEPL</name>
<evidence type="ECO:0000313" key="2">
    <source>
        <dbReference type="Proteomes" id="UP001153269"/>
    </source>
</evidence>
<accession>A0A9N7YJS3</accession>
<organism evidence="1 2">
    <name type="scientific">Pleuronectes platessa</name>
    <name type="common">European plaice</name>
    <dbReference type="NCBI Taxonomy" id="8262"/>
    <lineage>
        <taxon>Eukaryota</taxon>
        <taxon>Metazoa</taxon>
        <taxon>Chordata</taxon>
        <taxon>Craniata</taxon>
        <taxon>Vertebrata</taxon>
        <taxon>Euteleostomi</taxon>
        <taxon>Actinopterygii</taxon>
        <taxon>Neopterygii</taxon>
        <taxon>Teleostei</taxon>
        <taxon>Neoteleostei</taxon>
        <taxon>Acanthomorphata</taxon>
        <taxon>Carangaria</taxon>
        <taxon>Pleuronectiformes</taxon>
        <taxon>Pleuronectoidei</taxon>
        <taxon>Pleuronectidae</taxon>
        <taxon>Pleuronectes</taxon>
    </lineage>
</organism>
<proteinExistence type="predicted"/>
<gene>
    <name evidence="1" type="ORF">PLEPLA_LOCUS14692</name>
</gene>
<comment type="caution">
    <text evidence="1">The sequence shown here is derived from an EMBL/GenBank/DDBJ whole genome shotgun (WGS) entry which is preliminary data.</text>
</comment>
<dbReference type="EMBL" id="CADEAL010000913">
    <property type="protein sequence ID" value="CAB1426754.1"/>
    <property type="molecule type" value="Genomic_DNA"/>
</dbReference>
<keyword evidence="2" id="KW-1185">Reference proteome</keyword>
<dbReference type="AlphaFoldDB" id="A0A9N7YJS3"/>
<reference evidence="1" key="1">
    <citation type="submission" date="2020-03" db="EMBL/GenBank/DDBJ databases">
        <authorList>
            <person name="Weist P."/>
        </authorList>
    </citation>
    <scope>NUCLEOTIDE SEQUENCE</scope>
</reference>